<feature type="transmembrane region" description="Helical" evidence="1">
    <location>
        <begin position="35"/>
        <end position="64"/>
    </location>
</feature>
<proteinExistence type="predicted"/>
<keyword evidence="1" id="KW-0812">Transmembrane</keyword>
<accession>A0A392S3T9</accession>
<protein>
    <submittedName>
        <fullName evidence="2">Uncharacterized protein</fullName>
    </submittedName>
</protein>
<keyword evidence="3" id="KW-1185">Reference proteome</keyword>
<evidence type="ECO:0000313" key="3">
    <source>
        <dbReference type="Proteomes" id="UP000265520"/>
    </source>
</evidence>
<name>A0A392S3T9_9FABA</name>
<keyword evidence="1" id="KW-0472">Membrane</keyword>
<dbReference type="Proteomes" id="UP000265520">
    <property type="component" value="Unassembled WGS sequence"/>
</dbReference>
<organism evidence="2 3">
    <name type="scientific">Trifolium medium</name>
    <dbReference type="NCBI Taxonomy" id="97028"/>
    <lineage>
        <taxon>Eukaryota</taxon>
        <taxon>Viridiplantae</taxon>
        <taxon>Streptophyta</taxon>
        <taxon>Embryophyta</taxon>
        <taxon>Tracheophyta</taxon>
        <taxon>Spermatophyta</taxon>
        <taxon>Magnoliopsida</taxon>
        <taxon>eudicotyledons</taxon>
        <taxon>Gunneridae</taxon>
        <taxon>Pentapetalae</taxon>
        <taxon>rosids</taxon>
        <taxon>fabids</taxon>
        <taxon>Fabales</taxon>
        <taxon>Fabaceae</taxon>
        <taxon>Papilionoideae</taxon>
        <taxon>50 kb inversion clade</taxon>
        <taxon>NPAAA clade</taxon>
        <taxon>Hologalegina</taxon>
        <taxon>IRL clade</taxon>
        <taxon>Trifolieae</taxon>
        <taxon>Trifolium</taxon>
    </lineage>
</organism>
<dbReference type="EMBL" id="LXQA010318468">
    <property type="protein sequence ID" value="MCI43518.1"/>
    <property type="molecule type" value="Genomic_DNA"/>
</dbReference>
<reference evidence="2 3" key="1">
    <citation type="journal article" date="2018" name="Front. Plant Sci.">
        <title>Red Clover (Trifolium pratense) and Zigzag Clover (T. medium) - A Picture of Genomic Similarities and Differences.</title>
        <authorList>
            <person name="Dluhosova J."/>
            <person name="Istvanek J."/>
            <person name="Nedelnik J."/>
            <person name="Repkova J."/>
        </authorList>
    </citation>
    <scope>NUCLEOTIDE SEQUENCE [LARGE SCALE GENOMIC DNA]</scope>
    <source>
        <strain evidence="3">cv. 10/8</strain>
        <tissue evidence="2">Leaf</tissue>
    </source>
</reference>
<dbReference type="AlphaFoldDB" id="A0A392S3T9"/>
<evidence type="ECO:0000256" key="1">
    <source>
        <dbReference type="SAM" id="Phobius"/>
    </source>
</evidence>
<evidence type="ECO:0000313" key="2">
    <source>
        <dbReference type="EMBL" id="MCI43518.1"/>
    </source>
</evidence>
<comment type="caution">
    <text evidence="2">The sequence shown here is derived from an EMBL/GenBank/DDBJ whole genome shotgun (WGS) entry which is preliminary data.</text>
</comment>
<keyword evidence="1" id="KW-1133">Transmembrane helix</keyword>
<sequence>MTEVQCSGTDLEVFGWVFGITTAIVPFSGGSSGGLVVMFAVGVLAFGSVCLFTVVSGIGCWLLVMEEFVAPAVF</sequence>